<evidence type="ECO:0000313" key="3">
    <source>
        <dbReference type="Proteomes" id="UP001476798"/>
    </source>
</evidence>
<sequence length="134" mass="15157">MWPSIPMSGSVEEEALEPVIRKDSLKAWKLEQERLKKEETTKKSKENMPKGNQQKEEVQVSDMKEKALSGDKRSRSDKGDQTSEKEAEAQRRLWQTTTSSGGRICTIGAKHRELPTPSIGTFKATDPITHQAIY</sequence>
<gene>
    <name evidence="2" type="ORF">GOODEAATRI_005640</name>
</gene>
<evidence type="ECO:0000256" key="1">
    <source>
        <dbReference type="SAM" id="MobiDB-lite"/>
    </source>
</evidence>
<dbReference type="Proteomes" id="UP001476798">
    <property type="component" value="Unassembled WGS sequence"/>
</dbReference>
<reference evidence="2 3" key="1">
    <citation type="submission" date="2021-06" db="EMBL/GenBank/DDBJ databases">
        <authorList>
            <person name="Palmer J.M."/>
        </authorList>
    </citation>
    <scope>NUCLEOTIDE SEQUENCE [LARGE SCALE GENOMIC DNA]</scope>
    <source>
        <strain evidence="2 3">GA_2019</strain>
        <tissue evidence="2">Muscle</tissue>
    </source>
</reference>
<name>A0ABV0MZU3_9TELE</name>
<organism evidence="2 3">
    <name type="scientific">Goodea atripinnis</name>
    <dbReference type="NCBI Taxonomy" id="208336"/>
    <lineage>
        <taxon>Eukaryota</taxon>
        <taxon>Metazoa</taxon>
        <taxon>Chordata</taxon>
        <taxon>Craniata</taxon>
        <taxon>Vertebrata</taxon>
        <taxon>Euteleostomi</taxon>
        <taxon>Actinopterygii</taxon>
        <taxon>Neopterygii</taxon>
        <taxon>Teleostei</taxon>
        <taxon>Neoteleostei</taxon>
        <taxon>Acanthomorphata</taxon>
        <taxon>Ovalentaria</taxon>
        <taxon>Atherinomorphae</taxon>
        <taxon>Cyprinodontiformes</taxon>
        <taxon>Goodeidae</taxon>
        <taxon>Goodea</taxon>
    </lineage>
</organism>
<evidence type="ECO:0000313" key="2">
    <source>
        <dbReference type="EMBL" id="MEQ2164336.1"/>
    </source>
</evidence>
<feature type="region of interest" description="Disordered" evidence="1">
    <location>
        <begin position="1"/>
        <end position="134"/>
    </location>
</feature>
<dbReference type="EMBL" id="JAHRIO010020250">
    <property type="protein sequence ID" value="MEQ2164336.1"/>
    <property type="molecule type" value="Genomic_DNA"/>
</dbReference>
<keyword evidence="3" id="KW-1185">Reference proteome</keyword>
<proteinExistence type="predicted"/>
<comment type="caution">
    <text evidence="2">The sequence shown here is derived from an EMBL/GenBank/DDBJ whole genome shotgun (WGS) entry which is preliminary data.</text>
</comment>
<protein>
    <submittedName>
        <fullName evidence="2">Uncharacterized protein</fullName>
    </submittedName>
</protein>
<feature type="compositionally biased region" description="Basic and acidic residues" evidence="1">
    <location>
        <begin position="19"/>
        <end position="91"/>
    </location>
</feature>
<accession>A0ABV0MZU3</accession>